<dbReference type="PANTHER" id="PTHR32248">
    <property type="entry name" value="RNA POLYMERASE SIGMA-54 FACTOR"/>
    <property type="match status" value="1"/>
</dbReference>
<organism evidence="11 12">
    <name type="scientific">Carnobacterium divergens DSM 20623</name>
    <dbReference type="NCBI Taxonomy" id="1449336"/>
    <lineage>
        <taxon>Bacteria</taxon>
        <taxon>Bacillati</taxon>
        <taxon>Bacillota</taxon>
        <taxon>Bacilli</taxon>
        <taxon>Lactobacillales</taxon>
        <taxon>Carnobacteriaceae</taxon>
        <taxon>Carnobacterium</taxon>
    </lineage>
</organism>
<dbReference type="Gene3D" id="1.10.10.60">
    <property type="entry name" value="Homeodomain-like"/>
    <property type="match status" value="1"/>
</dbReference>
<evidence type="ECO:0000256" key="1">
    <source>
        <dbReference type="ARBA" id="ARBA00008798"/>
    </source>
</evidence>
<keyword evidence="3" id="KW-0808">Transferase</keyword>
<evidence type="ECO:0000259" key="9">
    <source>
        <dbReference type="Pfam" id="PF04552"/>
    </source>
</evidence>
<feature type="domain" description="RNA polymerase sigma factor 54 DNA-binding" evidence="9">
    <location>
        <begin position="310"/>
        <end position="476"/>
    </location>
</feature>
<evidence type="ECO:0000259" key="10">
    <source>
        <dbReference type="Pfam" id="PF04963"/>
    </source>
</evidence>
<keyword evidence="12" id="KW-1185">Reference proteome</keyword>
<dbReference type="NCBIfam" id="TIGR02395">
    <property type="entry name" value="rpoN_sigma"/>
    <property type="match status" value="1"/>
</dbReference>
<evidence type="ECO:0000313" key="11">
    <source>
        <dbReference type="EMBL" id="KRN57209.1"/>
    </source>
</evidence>
<evidence type="ECO:0000256" key="6">
    <source>
        <dbReference type="ARBA" id="ARBA00023082"/>
    </source>
</evidence>
<dbReference type="Pfam" id="PF04963">
    <property type="entry name" value="Sigma54_CBD"/>
    <property type="match status" value="1"/>
</dbReference>
<dbReference type="eggNOG" id="COG1508">
    <property type="taxonomic scope" value="Bacteria"/>
</dbReference>
<evidence type="ECO:0000256" key="4">
    <source>
        <dbReference type="ARBA" id="ARBA00022695"/>
    </source>
</evidence>
<dbReference type="GO" id="GO:0016987">
    <property type="term" value="F:sigma factor activity"/>
    <property type="evidence" value="ECO:0007669"/>
    <property type="project" value="UniProtKB-KW"/>
</dbReference>
<dbReference type="GO" id="GO:0001216">
    <property type="term" value="F:DNA-binding transcription activator activity"/>
    <property type="evidence" value="ECO:0007669"/>
    <property type="project" value="InterPro"/>
</dbReference>
<evidence type="ECO:0000313" key="12">
    <source>
        <dbReference type="Proteomes" id="UP000051658"/>
    </source>
</evidence>
<keyword evidence="4" id="KW-0548">Nucleotidyltransferase</keyword>
<keyword evidence="6" id="KW-0731">Sigma factor</keyword>
<dbReference type="InterPro" id="IPR038709">
    <property type="entry name" value="RpoN_core-bd_sf"/>
</dbReference>
<dbReference type="PIRSF" id="PIRSF000774">
    <property type="entry name" value="RpoN"/>
    <property type="match status" value="1"/>
</dbReference>
<dbReference type="PROSITE" id="PS00718">
    <property type="entry name" value="SIGMA54_2"/>
    <property type="match status" value="1"/>
</dbReference>
<keyword evidence="8" id="KW-0804">Transcription</keyword>
<dbReference type="Proteomes" id="UP000051658">
    <property type="component" value="Unassembled WGS sequence"/>
</dbReference>
<gene>
    <name evidence="11" type="ORF">IV74_GL000190</name>
</gene>
<dbReference type="InterPro" id="IPR007046">
    <property type="entry name" value="RNA_pol_sigma_54_core-bd"/>
</dbReference>
<dbReference type="InterPro" id="IPR007634">
    <property type="entry name" value="RNA_pol_sigma_54_DNA-bd"/>
</dbReference>
<dbReference type="EMBL" id="JQBS01000007">
    <property type="protein sequence ID" value="KRN57209.1"/>
    <property type="molecule type" value="Genomic_DNA"/>
</dbReference>
<sequence length="478" mass="55636">MNSFSISKYGMIAVKILKGYEGGMIVNFEQKFSQQQRQVQKMAMTQQLQQSIQMLQYNTEELASFLEQKALENPLIEVTVERDYDAEAAIQPVKSTMNYQHNEEFNYLNQVPDTSISLFEFLLEQIHLTMRDTYLRELVFFLTENIDDNGYLKIELSEAAKTTGAQDIQMLDALTLLQQLDPAGVGARNLQECLMLQIERDDFAPNMAYVIVEEEFENFANRKWKEITKKFDISLAEIQEISDYIQTLNPRPGALYDGTKEQYIRPDLIIRVTKENEIKVLSAKTGLPVVHFQKDYYQEMSQFEDKDVRRFMKDKFNEYEWIQKSLQQRGETIVRVGTAIVERQKEFFLNPAHPIKSLTLKEISEKLDIHESTVSRSINGKYLETSFGIFELKSFFTNSLKTQQSKIQNSEDELEISGDSVRKRVAFCVENEDKHKPLSDQKIVEQLKEEGIDVSRRTIAKYRDILGIPSSSKRKRFD</sequence>
<evidence type="ECO:0000256" key="7">
    <source>
        <dbReference type="ARBA" id="ARBA00023125"/>
    </source>
</evidence>
<evidence type="ECO:0000256" key="8">
    <source>
        <dbReference type="ARBA" id="ARBA00023163"/>
    </source>
</evidence>
<dbReference type="GO" id="GO:0000428">
    <property type="term" value="C:DNA-directed RNA polymerase complex"/>
    <property type="evidence" value="ECO:0007669"/>
    <property type="project" value="UniProtKB-KW"/>
</dbReference>
<dbReference type="Pfam" id="PF00309">
    <property type="entry name" value="Sigma54_AID"/>
    <property type="match status" value="1"/>
</dbReference>
<proteinExistence type="inferred from homology"/>
<reference evidence="11 12" key="1">
    <citation type="journal article" date="2015" name="Genome Announc.">
        <title>Expanding the biotechnology potential of lactobacilli through comparative genomics of 213 strains and associated genera.</title>
        <authorList>
            <person name="Sun Z."/>
            <person name="Harris H.M."/>
            <person name="McCann A."/>
            <person name="Guo C."/>
            <person name="Argimon S."/>
            <person name="Zhang W."/>
            <person name="Yang X."/>
            <person name="Jeffery I.B."/>
            <person name="Cooney J.C."/>
            <person name="Kagawa T.F."/>
            <person name="Liu W."/>
            <person name="Song Y."/>
            <person name="Salvetti E."/>
            <person name="Wrobel A."/>
            <person name="Rasinkangas P."/>
            <person name="Parkhill J."/>
            <person name="Rea M.C."/>
            <person name="O'Sullivan O."/>
            <person name="Ritari J."/>
            <person name="Douillard F.P."/>
            <person name="Paul Ross R."/>
            <person name="Yang R."/>
            <person name="Briner A.E."/>
            <person name="Felis G.E."/>
            <person name="de Vos W.M."/>
            <person name="Barrangou R."/>
            <person name="Klaenhammer T.R."/>
            <person name="Caufield P.W."/>
            <person name="Cui Y."/>
            <person name="Zhang H."/>
            <person name="O'Toole P.W."/>
        </authorList>
    </citation>
    <scope>NUCLEOTIDE SEQUENCE [LARGE SCALE GENOMIC DNA]</scope>
    <source>
        <strain evidence="11 12">DSM 20623</strain>
    </source>
</reference>
<dbReference type="InterPro" id="IPR000394">
    <property type="entry name" value="RNA_pol_sigma_54"/>
</dbReference>
<accession>A0A0R2HWZ2</accession>
<dbReference type="AlphaFoldDB" id="A0A0R2HWZ2"/>
<dbReference type="PROSITE" id="PS50044">
    <property type="entry name" value="SIGMA54_3"/>
    <property type="match status" value="1"/>
</dbReference>
<dbReference type="Gene3D" id="1.10.10.1330">
    <property type="entry name" value="RNA polymerase sigma-54 factor, core-binding domain"/>
    <property type="match status" value="1"/>
</dbReference>
<protein>
    <submittedName>
        <fullName evidence="11">RNA polymerase sigma-54 factor</fullName>
    </submittedName>
</protein>
<keyword evidence="2" id="KW-0240">DNA-directed RNA polymerase</keyword>
<dbReference type="PRINTS" id="PR00045">
    <property type="entry name" value="SIGMA54FCT"/>
</dbReference>
<keyword evidence="7" id="KW-0238">DNA-binding</keyword>
<dbReference type="Pfam" id="PF04552">
    <property type="entry name" value="Sigma54_DBD"/>
    <property type="match status" value="1"/>
</dbReference>
<evidence type="ECO:0000256" key="3">
    <source>
        <dbReference type="ARBA" id="ARBA00022679"/>
    </source>
</evidence>
<dbReference type="PANTHER" id="PTHR32248:SF4">
    <property type="entry name" value="RNA POLYMERASE SIGMA-54 FACTOR"/>
    <property type="match status" value="1"/>
</dbReference>
<dbReference type="PATRIC" id="fig|1449336.4.peg.192"/>
<feature type="domain" description="RNA polymerase sigma factor 54 core-binding" evidence="10">
    <location>
        <begin position="110"/>
        <end position="296"/>
    </location>
</feature>
<keyword evidence="5" id="KW-0805">Transcription regulation</keyword>
<name>A0A0R2HWZ2_CARDV</name>
<comment type="similarity">
    <text evidence="1">Belongs to the sigma-54 factor family.</text>
</comment>
<evidence type="ECO:0000256" key="5">
    <source>
        <dbReference type="ARBA" id="ARBA00023015"/>
    </source>
</evidence>
<evidence type="ECO:0000256" key="2">
    <source>
        <dbReference type="ARBA" id="ARBA00022478"/>
    </source>
</evidence>
<dbReference type="GO" id="GO:0003677">
    <property type="term" value="F:DNA binding"/>
    <property type="evidence" value="ECO:0007669"/>
    <property type="project" value="UniProtKB-KW"/>
</dbReference>
<comment type="caution">
    <text evidence="11">The sequence shown here is derived from an EMBL/GenBank/DDBJ whole genome shotgun (WGS) entry which is preliminary data.</text>
</comment>
<dbReference type="GO" id="GO:0006352">
    <property type="term" value="P:DNA-templated transcription initiation"/>
    <property type="evidence" value="ECO:0007669"/>
    <property type="project" value="InterPro"/>
</dbReference>
<dbReference type="GO" id="GO:0016779">
    <property type="term" value="F:nucleotidyltransferase activity"/>
    <property type="evidence" value="ECO:0007669"/>
    <property type="project" value="UniProtKB-KW"/>
</dbReference>